<dbReference type="RefSeq" id="WP_079626756.1">
    <property type="nucleotide sequence ID" value="NZ_FVGW01000006.1"/>
</dbReference>
<dbReference type="AlphaFoldDB" id="A0A1T8PBV7"/>
<feature type="domain" description="DUF4326" evidence="1">
    <location>
        <begin position="8"/>
        <end position="111"/>
    </location>
</feature>
<evidence type="ECO:0000259" key="1">
    <source>
        <dbReference type="Pfam" id="PF14216"/>
    </source>
</evidence>
<reference evidence="2 3" key="1">
    <citation type="submission" date="2016-11" db="EMBL/GenBank/DDBJ databases">
        <authorList>
            <consortium name="Pathogen Informatics"/>
        </authorList>
    </citation>
    <scope>NUCLEOTIDE SEQUENCE [LARGE SCALE GENOMIC DNA]</scope>
    <source>
        <strain evidence="2 3">911</strain>
    </source>
</reference>
<evidence type="ECO:0000313" key="2">
    <source>
        <dbReference type="EMBL" id="SKM29003.1"/>
    </source>
</evidence>
<dbReference type="Proteomes" id="UP000190074">
    <property type="component" value="Unassembled WGS sequence"/>
</dbReference>
<protein>
    <recommendedName>
        <fullName evidence="1">DUF4326 domain-containing protein</fullName>
    </recommendedName>
</protein>
<evidence type="ECO:0000313" key="3">
    <source>
        <dbReference type="Proteomes" id="UP000190074"/>
    </source>
</evidence>
<dbReference type="Pfam" id="PF14216">
    <property type="entry name" value="DUF4326"/>
    <property type="match status" value="1"/>
</dbReference>
<gene>
    <name evidence="2" type="ORF">SAMEA2259716_03373</name>
</gene>
<dbReference type="InterPro" id="IPR025475">
    <property type="entry name" value="DUF4326"/>
</dbReference>
<dbReference type="EMBL" id="FVGW01000006">
    <property type="protein sequence ID" value="SKM29003.1"/>
    <property type="molecule type" value="Genomic_DNA"/>
</dbReference>
<name>A0A1T8PBV7_9MYCO</name>
<sequence length="115" mass="13061">MPERIQRKRTAGWRKPEGAIYVGRPTKWGSPFVVGALADRRYMGLVEQIVIEDRAHSVRLYRDWLANPATCFMTGFYAIHPRLLDLSELAGHDLACWCPLDQPCHADVLLEIANA</sequence>
<accession>A0A1T8PBV7</accession>
<organism evidence="2 3">
    <name type="scientific">Mycobacteroides abscessus subsp. massiliense</name>
    <dbReference type="NCBI Taxonomy" id="1962118"/>
    <lineage>
        <taxon>Bacteria</taxon>
        <taxon>Bacillati</taxon>
        <taxon>Actinomycetota</taxon>
        <taxon>Actinomycetes</taxon>
        <taxon>Mycobacteriales</taxon>
        <taxon>Mycobacteriaceae</taxon>
        <taxon>Mycobacteroides</taxon>
        <taxon>Mycobacteroides abscessus</taxon>
    </lineage>
</organism>
<proteinExistence type="predicted"/>